<dbReference type="PANTHER" id="PTHR42924">
    <property type="entry name" value="EXONUCLEASE"/>
    <property type="match status" value="1"/>
</dbReference>
<dbReference type="STRING" id="1121442.SAMN02745702_00405"/>
<feature type="domain" description="Polymerase/histidinol phosphatase N-terminal" evidence="1">
    <location>
        <begin position="4"/>
        <end position="69"/>
    </location>
</feature>
<gene>
    <name evidence="2" type="ORF">SAMN02745702_00405</name>
</gene>
<dbReference type="AlphaFoldDB" id="A0A1T4VIN4"/>
<evidence type="ECO:0000259" key="1">
    <source>
        <dbReference type="SMART" id="SM00481"/>
    </source>
</evidence>
<dbReference type="SMART" id="SM00481">
    <property type="entry name" value="POLIIIAc"/>
    <property type="match status" value="1"/>
</dbReference>
<dbReference type="InterPro" id="IPR016195">
    <property type="entry name" value="Pol/histidinol_Pase-like"/>
</dbReference>
<dbReference type="Proteomes" id="UP000189733">
    <property type="component" value="Unassembled WGS sequence"/>
</dbReference>
<dbReference type="EMBL" id="FUYA01000001">
    <property type="protein sequence ID" value="SKA64786.1"/>
    <property type="molecule type" value="Genomic_DNA"/>
</dbReference>
<dbReference type="RefSeq" id="WP_078683714.1">
    <property type="nucleotide sequence ID" value="NZ_FUYA01000001.1"/>
</dbReference>
<dbReference type="GO" id="GO:0035312">
    <property type="term" value="F:5'-3' DNA exonuclease activity"/>
    <property type="evidence" value="ECO:0007669"/>
    <property type="project" value="TreeGrafter"/>
</dbReference>
<reference evidence="2 3" key="1">
    <citation type="submission" date="2017-02" db="EMBL/GenBank/DDBJ databases">
        <authorList>
            <person name="Peterson S.W."/>
        </authorList>
    </citation>
    <scope>NUCLEOTIDE SEQUENCE [LARGE SCALE GENOMIC DNA]</scope>
    <source>
        <strain evidence="2 3">DSM 18034</strain>
    </source>
</reference>
<dbReference type="SUPFAM" id="SSF89550">
    <property type="entry name" value="PHP domain-like"/>
    <property type="match status" value="1"/>
</dbReference>
<dbReference type="OrthoDB" id="9804333at2"/>
<dbReference type="InterPro" id="IPR052018">
    <property type="entry name" value="PHP_domain"/>
</dbReference>
<dbReference type="PANTHER" id="PTHR42924:SF3">
    <property type="entry name" value="POLYMERASE_HISTIDINOL PHOSPHATASE N-TERMINAL DOMAIN-CONTAINING PROTEIN"/>
    <property type="match status" value="1"/>
</dbReference>
<dbReference type="Gene3D" id="3.20.20.140">
    <property type="entry name" value="Metal-dependent hydrolases"/>
    <property type="match status" value="1"/>
</dbReference>
<dbReference type="InterPro" id="IPR004013">
    <property type="entry name" value="PHP_dom"/>
</dbReference>
<dbReference type="Gene3D" id="1.10.150.650">
    <property type="match status" value="1"/>
</dbReference>
<proteinExistence type="predicted"/>
<sequence length="286" mass="31640">MSKIDLHTHSTASDGTLTPTELMELAKESGLEAIALTDHDTTGGLKEAQEAADRLGIELIRGCELSVKHETGFMHIVGLFLPDNPEKLLEKMRWLNEHRVSRNAKILEKLEGLGKHITYEELEKKAAGGTIGRPHIALLLKEKGYVESVEEAFRKFIGDFAPAYVPKVELTPQEAIELLKSENATVILAHPCTLRLSYEEMYHELKELMGYGLDGLECYYTDHSTKNTLEFTSLANRLGLVASGGSDFHGEVKPDIRLGVGRGTLSIPDDVLEKLRAHRAKQGLTA</sequence>
<dbReference type="InterPro" id="IPR003141">
    <property type="entry name" value="Pol/His_phosphatase_N"/>
</dbReference>
<protein>
    <recommendedName>
        <fullName evidence="1">Polymerase/histidinol phosphatase N-terminal domain-containing protein</fullName>
    </recommendedName>
</protein>
<name>A0A1T4VIN4_9BACT</name>
<dbReference type="GO" id="GO:0004534">
    <property type="term" value="F:5'-3' RNA exonuclease activity"/>
    <property type="evidence" value="ECO:0007669"/>
    <property type="project" value="TreeGrafter"/>
</dbReference>
<keyword evidence="3" id="KW-1185">Reference proteome</keyword>
<dbReference type="Pfam" id="PF02811">
    <property type="entry name" value="PHP"/>
    <property type="match status" value="1"/>
</dbReference>
<organism evidence="2 3">
    <name type="scientific">Desulfobaculum bizertense DSM 18034</name>
    <dbReference type="NCBI Taxonomy" id="1121442"/>
    <lineage>
        <taxon>Bacteria</taxon>
        <taxon>Pseudomonadati</taxon>
        <taxon>Thermodesulfobacteriota</taxon>
        <taxon>Desulfovibrionia</taxon>
        <taxon>Desulfovibrionales</taxon>
        <taxon>Desulfovibrionaceae</taxon>
        <taxon>Desulfobaculum</taxon>
    </lineage>
</organism>
<dbReference type="CDD" id="cd07438">
    <property type="entry name" value="PHP_HisPPase_AMP"/>
    <property type="match status" value="1"/>
</dbReference>
<evidence type="ECO:0000313" key="2">
    <source>
        <dbReference type="EMBL" id="SKA64786.1"/>
    </source>
</evidence>
<evidence type="ECO:0000313" key="3">
    <source>
        <dbReference type="Proteomes" id="UP000189733"/>
    </source>
</evidence>
<accession>A0A1T4VIN4</accession>